<proteinExistence type="predicted"/>
<evidence type="ECO:0000313" key="2">
    <source>
        <dbReference type="EMBL" id="RDW90548.1"/>
    </source>
</evidence>
<protein>
    <submittedName>
        <fullName evidence="2">Uncharacterized protein</fullName>
    </submittedName>
</protein>
<dbReference type="RefSeq" id="XP_026607502.1">
    <property type="nucleotide sequence ID" value="XM_026744339.1"/>
</dbReference>
<reference evidence="2 3" key="1">
    <citation type="journal article" date="2018" name="IMA Fungus">
        <title>IMA Genome-F 9: Draft genome sequence of Annulohypoxylon stygium, Aspergillus mulundensis, Berkeleyomyces basicola (syn. Thielaviopsis basicola), Ceratocystis smalleyi, two Cercospora beticola strains, Coleophoma cylindrospora, Fusarium fracticaudum, Phialophora cf. hyalina, and Morchella septimelata.</title>
        <authorList>
            <person name="Wingfield B.D."/>
            <person name="Bills G.F."/>
            <person name="Dong Y."/>
            <person name="Huang W."/>
            <person name="Nel W.J."/>
            <person name="Swalarsk-Parry B.S."/>
            <person name="Vaghefi N."/>
            <person name="Wilken P.M."/>
            <person name="An Z."/>
            <person name="de Beer Z.W."/>
            <person name="De Vos L."/>
            <person name="Chen L."/>
            <person name="Duong T.A."/>
            <person name="Gao Y."/>
            <person name="Hammerbacher A."/>
            <person name="Kikkert J.R."/>
            <person name="Li Y."/>
            <person name="Li H."/>
            <person name="Li K."/>
            <person name="Li Q."/>
            <person name="Liu X."/>
            <person name="Ma X."/>
            <person name="Naidoo K."/>
            <person name="Pethybridge S.J."/>
            <person name="Sun J."/>
            <person name="Steenkamp E.T."/>
            <person name="van der Nest M.A."/>
            <person name="van Wyk S."/>
            <person name="Wingfield M.J."/>
            <person name="Xiong C."/>
            <person name="Yue Q."/>
            <person name="Zhang X."/>
        </authorList>
    </citation>
    <scope>NUCLEOTIDE SEQUENCE [LARGE SCALE GENOMIC DNA]</scope>
    <source>
        <strain evidence="2 3">DSM 5745</strain>
    </source>
</reference>
<dbReference type="Proteomes" id="UP000256690">
    <property type="component" value="Unassembled WGS sequence"/>
</dbReference>
<name>A0A3D8SXQ2_9EURO</name>
<gene>
    <name evidence="2" type="ORF">DSM5745_02323</name>
</gene>
<dbReference type="GeneID" id="38112693"/>
<organism evidence="2 3">
    <name type="scientific">Aspergillus mulundensis</name>
    <dbReference type="NCBI Taxonomy" id="1810919"/>
    <lineage>
        <taxon>Eukaryota</taxon>
        <taxon>Fungi</taxon>
        <taxon>Dikarya</taxon>
        <taxon>Ascomycota</taxon>
        <taxon>Pezizomycotina</taxon>
        <taxon>Eurotiomycetes</taxon>
        <taxon>Eurotiomycetidae</taxon>
        <taxon>Eurotiales</taxon>
        <taxon>Aspergillaceae</taxon>
        <taxon>Aspergillus</taxon>
        <taxon>Aspergillus subgen. Nidulantes</taxon>
    </lineage>
</organism>
<sequence length="158" mass="17613">MNTLRQRKGIAKLPQELYDEITAYAVNGRGWYSHSRLFALKALRQNKSWIPRGLAQLAGSEHRLAVQHIYITDALGKGYPEAGAQAREMEARALDEIPRILSVREVCERKDAFGADRGRPSSPPAAPAAEIRMAGHKTDRGPASVLVRRRLRSETDNV</sequence>
<comment type="caution">
    <text evidence="2">The sequence shown here is derived from an EMBL/GenBank/DDBJ whole genome shotgun (WGS) entry which is preliminary data.</text>
</comment>
<accession>A0A3D8SXQ2</accession>
<dbReference type="EMBL" id="PVWQ01000002">
    <property type="protein sequence ID" value="RDW90548.1"/>
    <property type="molecule type" value="Genomic_DNA"/>
</dbReference>
<dbReference type="AlphaFoldDB" id="A0A3D8SXQ2"/>
<keyword evidence="3" id="KW-1185">Reference proteome</keyword>
<feature type="region of interest" description="Disordered" evidence="1">
    <location>
        <begin position="112"/>
        <end position="158"/>
    </location>
</feature>
<evidence type="ECO:0000313" key="3">
    <source>
        <dbReference type="Proteomes" id="UP000256690"/>
    </source>
</evidence>
<evidence type="ECO:0000256" key="1">
    <source>
        <dbReference type="SAM" id="MobiDB-lite"/>
    </source>
</evidence>